<dbReference type="AlphaFoldDB" id="A0A5C8Z3L0"/>
<feature type="signal peptide" evidence="1">
    <location>
        <begin position="1"/>
        <end position="25"/>
    </location>
</feature>
<protein>
    <submittedName>
        <fullName evidence="2">ABC transporter substrate-binding protein</fullName>
    </submittedName>
</protein>
<evidence type="ECO:0000313" key="3">
    <source>
        <dbReference type="Proteomes" id="UP000321764"/>
    </source>
</evidence>
<accession>A0A5C8Z3L0</accession>
<dbReference type="PIRSF" id="PIRSF029172">
    <property type="entry name" value="UCP029172_ABC_sbc_YnjB"/>
    <property type="match status" value="1"/>
</dbReference>
<dbReference type="PANTHER" id="PTHR42779">
    <property type="entry name" value="PROTEIN YNJB"/>
    <property type="match status" value="1"/>
</dbReference>
<dbReference type="Gene3D" id="3.40.190.10">
    <property type="entry name" value="Periplasmic binding protein-like II"/>
    <property type="match status" value="2"/>
</dbReference>
<dbReference type="Proteomes" id="UP000321764">
    <property type="component" value="Unassembled WGS sequence"/>
</dbReference>
<dbReference type="InterPro" id="IPR027020">
    <property type="entry name" value="YnjB"/>
</dbReference>
<proteinExistence type="predicted"/>
<dbReference type="SUPFAM" id="SSF53850">
    <property type="entry name" value="Periplasmic binding protein-like II"/>
    <property type="match status" value="1"/>
</dbReference>
<evidence type="ECO:0000313" key="2">
    <source>
        <dbReference type="EMBL" id="TXR51849.1"/>
    </source>
</evidence>
<gene>
    <name evidence="2" type="ORF">FME95_10480</name>
</gene>
<sequence>MKPVTRAAIATLVNLTLIALPTAHADAWQDKLDQAKGQTVYFHAWGGDENINDYIQWAADRVKAEYDIDVKHVKSGAATAVSQVLAEKSAGKDNGGAVDLIWINGENFASMKKGGLLYGAFTQDLPNYALVDTENKPTTLYDFTVPVDHLEAPWGMAQLVFMYDSELVSQPPSNAAELLAFAQANPGRFTYPAPPAFHGTTFVKQMLIELSEQNAALYAPVTMADFDSVTAPLWEYLDQLHPVMWRQGKTFTDGAPRMKQLLNDGEIAISLSFNPFEASSAIANDELPNSIRTYIHDNGTIGNSHFVAIPYNASQPVAAMVFADFLMSAEAQARKANPTIWGDPTVLSMDKLDASQKAQFDNLPQGIATLSNQELAKVLQEPHASWVAALEAAWLERYGN</sequence>
<dbReference type="Pfam" id="PF13416">
    <property type="entry name" value="SBP_bac_8"/>
    <property type="match status" value="1"/>
</dbReference>
<feature type="chain" id="PRO_5022824736" evidence="1">
    <location>
        <begin position="26"/>
        <end position="400"/>
    </location>
</feature>
<evidence type="ECO:0000256" key="1">
    <source>
        <dbReference type="SAM" id="SignalP"/>
    </source>
</evidence>
<dbReference type="NCBIfam" id="NF008633">
    <property type="entry name" value="PRK11622.1"/>
    <property type="match status" value="1"/>
</dbReference>
<dbReference type="PANTHER" id="PTHR42779:SF1">
    <property type="entry name" value="PROTEIN YNJB"/>
    <property type="match status" value="1"/>
</dbReference>
<dbReference type="InterPro" id="IPR006059">
    <property type="entry name" value="SBP"/>
</dbReference>
<comment type="caution">
    <text evidence="2">The sequence shown here is derived from an EMBL/GenBank/DDBJ whole genome shotgun (WGS) entry which is preliminary data.</text>
</comment>
<dbReference type="EMBL" id="VKAD01000002">
    <property type="protein sequence ID" value="TXR51849.1"/>
    <property type="molecule type" value="Genomic_DNA"/>
</dbReference>
<keyword evidence="3" id="KW-1185">Reference proteome</keyword>
<dbReference type="RefSeq" id="WP_147714446.1">
    <property type="nucleotide sequence ID" value="NZ_VKAD01000002.1"/>
</dbReference>
<keyword evidence="1" id="KW-0732">Signal</keyword>
<organism evidence="2 3">
    <name type="scientific">Reinekea thalattae</name>
    <dbReference type="NCBI Taxonomy" id="2593301"/>
    <lineage>
        <taxon>Bacteria</taxon>
        <taxon>Pseudomonadati</taxon>
        <taxon>Pseudomonadota</taxon>
        <taxon>Gammaproteobacteria</taxon>
        <taxon>Oceanospirillales</taxon>
        <taxon>Saccharospirillaceae</taxon>
        <taxon>Reinekea</taxon>
    </lineage>
</organism>
<reference evidence="2 3" key="1">
    <citation type="submission" date="2019-07" db="EMBL/GenBank/DDBJ databases">
        <title>Reinekea sp. strain SSH23 genome sequencing and assembly.</title>
        <authorList>
            <person name="Kim I."/>
        </authorList>
    </citation>
    <scope>NUCLEOTIDE SEQUENCE [LARGE SCALE GENOMIC DNA]</scope>
    <source>
        <strain evidence="2 3">SSH23</strain>
    </source>
</reference>
<name>A0A5C8Z3L0_9GAMM</name>
<dbReference type="OrthoDB" id="3239593at2"/>